<name>A0A410G5F2_9FLAO</name>
<reference evidence="1 2" key="1">
    <citation type="submission" date="2019-01" db="EMBL/GenBank/DDBJ databases">
        <title>Complete genome sequencing of Aequorivita sp. H23M31.</title>
        <authorList>
            <person name="Bae J.-W."/>
        </authorList>
    </citation>
    <scope>NUCLEOTIDE SEQUENCE [LARGE SCALE GENOMIC DNA]</scope>
    <source>
        <strain evidence="1 2">H23M31</strain>
    </source>
</reference>
<dbReference type="AlphaFoldDB" id="A0A410G5F2"/>
<sequence>MAKILLLVFLFVGFLAYSQIPAIQTKKDTVSTIKEEKAHPLSTGYFPIGFFDIDLKTLVKYNHHEGVRLGVGGLTNDRLFEKYKFGGYIAYGFIDAETKYSLSASARINKEKLTWVKMAYTNDIKEIGAFDFLTDARVYSLFEPRSINIIQFYKYEEWYGNLSSQLSSKLLSEFRISHSRIENIENYYFIDDDKLYDKYRLSEASISFRYSPKTAFFTNEDGTKEYFDGLPKISAQITQGIKGIAKGDFTYTKFGIKLDYYIKRKNLTSTSFILEGLLATGDVPLTHLFHSYPNQPNKLVWTGRFSVAGVQSFETMYFGEFFSDKLAMIQIKHNLRRFKFTEKWKPELAITTRHAIGTMSNPQQHFGIPFDTLDHLYNESGLELNKIILGFGLSFAYRYGYFNLPGFERNMSFKFTFNLKL</sequence>
<dbReference type="EMBL" id="CP034951">
    <property type="protein sequence ID" value="QAA82518.1"/>
    <property type="molecule type" value="Genomic_DNA"/>
</dbReference>
<dbReference type="InterPro" id="IPR043741">
    <property type="entry name" value="DUF5686"/>
</dbReference>
<protein>
    <recommendedName>
        <fullName evidence="3">Bacterial surface antigen (D15) domain-containing protein</fullName>
    </recommendedName>
</protein>
<dbReference type="OrthoDB" id="604691at2"/>
<gene>
    <name evidence="1" type="ORF">EI546_12665</name>
</gene>
<proteinExistence type="predicted"/>
<dbReference type="RefSeq" id="WP_128250883.1">
    <property type="nucleotide sequence ID" value="NZ_CP034951.1"/>
</dbReference>
<organism evidence="1 2">
    <name type="scientific">Aequorivita ciconiae</name>
    <dbReference type="NCBI Taxonomy" id="2494375"/>
    <lineage>
        <taxon>Bacteria</taxon>
        <taxon>Pseudomonadati</taxon>
        <taxon>Bacteroidota</taxon>
        <taxon>Flavobacteriia</taxon>
        <taxon>Flavobacteriales</taxon>
        <taxon>Flavobacteriaceae</taxon>
        <taxon>Aequorivita</taxon>
    </lineage>
</organism>
<evidence type="ECO:0008006" key="3">
    <source>
        <dbReference type="Google" id="ProtNLM"/>
    </source>
</evidence>
<accession>A0A410G5F2</accession>
<dbReference type="KEGG" id="aev:EI546_12665"/>
<dbReference type="Proteomes" id="UP000285517">
    <property type="component" value="Chromosome"/>
</dbReference>
<keyword evidence="2" id="KW-1185">Reference proteome</keyword>
<evidence type="ECO:0000313" key="1">
    <source>
        <dbReference type="EMBL" id="QAA82518.1"/>
    </source>
</evidence>
<dbReference type="Pfam" id="PF18939">
    <property type="entry name" value="DUF5686"/>
    <property type="match status" value="1"/>
</dbReference>
<evidence type="ECO:0000313" key="2">
    <source>
        <dbReference type="Proteomes" id="UP000285517"/>
    </source>
</evidence>